<dbReference type="Proteomes" id="UP000034852">
    <property type="component" value="Unassembled WGS sequence"/>
</dbReference>
<gene>
    <name evidence="2" type="ORF">US52_C0021G0001</name>
</gene>
<comment type="caution">
    <text evidence="2">The sequence shown here is derived from an EMBL/GenBank/DDBJ whole genome shotgun (WGS) entry which is preliminary data.</text>
</comment>
<evidence type="ECO:0000313" key="3">
    <source>
        <dbReference type="Proteomes" id="UP000034852"/>
    </source>
</evidence>
<evidence type="ECO:0000313" key="2">
    <source>
        <dbReference type="EMBL" id="KKQ35596.1"/>
    </source>
</evidence>
<feature type="region of interest" description="Disordered" evidence="1">
    <location>
        <begin position="1"/>
        <end position="35"/>
    </location>
</feature>
<organism evidence="2 3">
    <name type="scientific">candidate division WS6 bacterium GW2011_GWA2_37_6</name>
    <dbReference type="NCBI Taxonomy" id="1619087"/>
    <lineage>
        <taxon>Bacteria</taxon>
        <taxon>Candidatus Dojkabacteria</taxon>
    </lineage>
</organism>
<proteinExistence type="predicted"/>
<protein>
    <submittedName>
        <fullName evidence="2">Uncharacterized protein</fullName>
    </submittedName>
</protein>
<accession>A0A0G0K4Q7</accession>
<feature type="region of interest" description="Disordered" evidence="1">
    <location>
        <begin position="56"/>
        <end position="82"/>
    </location>
</feature>
<dbReference type="PATRIC" id="fig|1619087.5.peg.297"/>
<name>A0A0G0K4Q7_9BACT</name>
<reference evidence="2 3" key="1">
    <citation type="journal article" date="2015" name="Nature">
        <title>rRNA introns, odd ribosomes, and small enigmatic genomes across a large radiation of phyla.</title>
        <authorList>
            <person name="Brown C.T."/>
            <person name="Hug L.A."/>
            <person name="Thomas B.C."/>
            <person name="Sharon I."/>
            <person name="Castelle C.J."/>
            <person name="Singh A."/>
            <person name="Wilkins M.J."/>
            <person name="Williams K.H."/>
            <person name="Banfield J.F."/>
        </authorList>
    </citation>
    <scope>NUCLEOTIDE SEQUENCE [LARGE SCALE GENOMIC DNA]</scope>
</reference>
<feature type="compositionally biased region" description="Basic and acidic residues" evidence="1">
    <location>
        <begin position="14"/>
        <end position="34"/>
    </location>
</feature>
<evidence type="ECO:0000256" key="1">
    <source>
        <dbReference type="SAM" id="MobiDB-lite"/>
    </source>
</evidence>
<sequence>MQEPIPLNPTNPEFYRKPEPREDRTSLKITDKPGLKNVPDALDPIKLAYYRRPKHLDKLPPSNLESTSLVKSTAQVQEGEDPTQLVTDATKPTLVAAENGPSGVKKLEEEKSTSLIDENLVFNDDKIRLKLLVDKYLEQRRQTVSELDQKGHDYPYPANMQIKNIFEIIKLVDKHREKLVPEYLLAEYRDPELLNDLRTVAAYNTPKNPTHYYSRLPAEYDQDAMERVLQFAINPLVCGFERPSQLMSEITKNKIETIKGLTSNKLLGVEDKYWAKGSLIEVPKNTQEAQLIYNYHVNSIYKTPKSRLLAQIDGSLTHLEISDAERTKFLGDLNPLSLKPSGPNGEVTDDDLTTLRSLQEKVQAYTQGITRALEISSLLEKLPKPSRFRIGGQPNLSVQITQSTTLIEDEKKKLLDYLTSSDRTQLDAMMQHYKDRDYSVKTLIGENTNLGNMVARLTKIREEWPKGNKIRVMLPFFVSSIAEEQEFQPKKEWEFKLRTDILGDLEKPDNDSEEPDKLINKEIKDRCISLIERFPNLKAAWRPMMLEIDAPLNTFLDWVILGTILDDDQEVLNMLEQNFVQGSTDKPEQRAYVALGYILGRKITSPDTSIDLGKLSDRFGKFKIEEIQSIVQMFIDELKTEPK</sequence>
<feature type="compositionally biased region" description="Polar residues" evidence="1">
    <location>
        <begin position="63"/>
        <end position="76"/>
    </location>
</feature>
<dbReference type="EMBL" id="LBTH01000021">
    <property type="protein sequence ID" value="KKQ35596.1"/>
    <property type="molecule type" value="Genomic_DNA"/>
</dbReference>
<dbReference type="AlphaFoldDB" id="A0A0G0K4Q7"/>